<feature type="domain" description="CCDC22 N-terminal" evidence="4">
    <location>
        <begin position="1"/>
        <end position="107"/>
    </location>
</feature>
<keyword evidence="2" id="KW-0175">Coiled coil</keyword>
<evidence type="ECO:0000259" key="4">
    <source>
        <dbReference type="Pfam" id="PF21674"/>
    </source>
</evidence>
<evidence type="ECO:0008006" key="7">
    <source>
        <dbReference type="Google" id="ProtNLM"/>
    </source>
</evidence>
<dbReference type="InterPro" id="IPR008530">
    <property type="entry name" value="CCDC22"/>
</dbReference>
<gene>
    <name evidence="5" type="ORF">AMTR_s00061p00187730</name>
</gene>
<dbReference type="Pfam" id="PF05667">
    <property type="entry name" value="CCDC22_CC"/>
    <property type="match status" value="1"/>
</dbReference>
<dbReference type="STRING" id="13333.U5DAG7"/>
<dbReference type="KEGG" id="atr:18447582"/>
<dbReference type="GO" id="GO:2000060">
    <property type="term" value="P:positive regulation of ubiquitin-dependent protein catabolic process"/>
    <property type="evidence" value="ECO:0000318"/>
    <property type="project" value="GO_Central"/>
</dbReference>
<dbReference type="eggNOG" id="KOG1937">
    <property type="taxonomic scope" value="Eukaryota"/>
</dbReference>
<dbReference type="Pfam" id="PF21674">
    <property type="entry name" value="CCDC22_N"/>
    <property type="match status" value="1"/>
</dbReference>
<dbReference type="AlphaFoldDB" id="U5DAG7"/>
<dbReference type="OMA" id="KFEQHIQ"/>
<dbReference type="Gramene" id="ERN19205">
    <property type="protein sequence ID" value="ERN19205"/>
    <property type="gene ID" value="AMTR_s00061p00187730"/>
</dbReference>
<accession>U5DAG7</accession>
<feature type="coiled-coil region" evidence="2">
    <location>
        <begin position="489"/>
        <end position="533"/>
    </location>
</feature>
<feature type="domain" description="CCDC22 coiled-coil" evidence="3">
    <location>
        <begin position="217"/>
        <end position="508"/>
    </location>
</feature>
<proteinExistence type="inferred from homology"/>
<dbReference type="OrthoDB" id="10266736at2759"/>
<evidence type="ECO:0000256" key="2">
    <source>
        <dbReference type="SAM" id="Coils"/>
    </source>
</evidence>
<dbReference type="PANTHER" id="PTHR15668">
    <property type="entry name" value="JM1 PROTEIN"/>
    <property type="match status" value="1"/>
</dbReference>
<organism evidence="5 6">
    <name type="scientific">Amborella trichopoda</name>
    <dbReference type="NCBI Taxonomy" id="13333"/>
    <lineage>
        <taxon>Eukaryota</taxon>
        <taxon>Viridiplantae</taxon>
        <taxon>Streptophyta</taxon>
        <taxon>Embryophyta</taxon>
        <taxon>Tracheophyta</taxon>
        <taxon>Spermatophyta</taxon>
        <taxon>Magnoliopsida</taxon>
        <taxon>Amborellales</taxon>
        <taxon>Amborellaceae</taxon>
        <taxon>Amborella</taxon>
    </lineage>
</organism>
<evidence type="ECO:0000259" key="3">
    <source>
        <dbReference type="Pfam" id="PF05667"/>
    </source>
</evidence>
<dbReference type="Proteomes" id="UP000017836">
    <property type="component" value="Unassembled WGS sequence"/>
</dbReference>
<protein>
    <recommendedName>
        <fullName evidence="7">Coiled-coil domain-containing protein 22 homolog</fullName>
    </recommendedName>
</protein>
<dbReference type="GO" id="GO:0005737">
    <property type="term" value="C:cytoplasm"/>
    <property type="evidence" value="ECO:0007669"/>
    <property type="project" value="EnsemblPlants"/>
</dbReference>
<evidence type="ECO:0000313" key="6">
    <source>
        <dbReference type="Proteomes" id="UP000017836"/>
    </source>
</evidence>
<dbReference type="GO" id="GO:0097602">
    <property type="term" value="F:cullin family protein binding"/>
    <property type="evidence" value="ECO:0000318"/>
    <property type="project" value="GO_Central"/>
</dbReference>
<dbReference type="InterPro" id="IPR048348">
    <property type="entry name" value="CCDC22_CC"/>
</dbReference>
<evidence type="ECO:0000256" key="1">
    <source>
        <dbReference type="ARBA" id="ARBA00006438"/>
    </source>
</evidence>
<dbReference type="HOGENOM" id="CLU_032009_1_0_1"/>
<sequence length="536" mass="60932">MEDSHEILLNGLEQAGIKIPIGVSSIQDLTTGALVSICSQSLRLIDNSFVYPTSLPVSMAERFRLSTTLSAAIKGLGYRGDLSFHQFLYPSDEDSYKLVRFLVEKLSKSSSNKVGGRKGVGTRVRVGGNDRISTEFSSCLKNWIEKEDTLSEDHAVLSQVKTKSRNWSSVLKKNELLELKAGSSEPSNTVVEKVFVGGSFEDHLISVLRESATSNEALEPESSVSDVKLSESSQKETNVEHIKKLELKLASLVEQSSQMKFTGGELQNQVEKLKAQESTNVLEIQQLQEKRGLLKAAADMALDDQHPNEFYLEELNKRVEARKQNLEELQLQWDSFKHPLEERITRLKNSLSAKESKAIEKLQCLNKIELETEAVISETIKREAERLALSEKLEKRPKTASRASYIQRITELTKNSRKQDIDIERIVEETRQLHIENNSIQDRLNRTYTVVDETVFRDAMNDPLRQQAYRLLTGIHDSFAKISETILANDKVKRETTELEAKLESLKARNFNLEKIQADINSIRQENEYLEQRIRH</sequence>
<comment type="similarity">
    <text evidence="1">Belongs to the CCDC22 family.</text>
</comment>
<reference evidence="6" key="1">
    <citation type="journal article" date="2013" name="Science">
        <title>The Amborella genome and the evolution of flowering plants.</title>
        <authorList>
            <consortium name="Amborella Genome Project"/>
        </authorList>
    </citation>
    <scope>NUCLEOTIDE SEQUENCE [LARGE SCALE GENOMIC DNA]</scope>
</reference>
<dbReference type="PANTHER" id="PTHR15668:SF4">
    <property type="entry name" value="COILED-COIL DOMAIN-CONTAINING PROTEIN 22"/>
    <property type="match status" value="1"/>
</dbReference>
<evidence type="ECO:0000313" key="5">
    <source>
        <dbReference type="EMBL" id="ERN19205.1"/>
    </source>
</evidence>
<keyword evidence="6" id="KW-1185">Reference proteome</keyword>
<dbReference type="EMBL" id="KI392075">
    <property type="protein sequence ID" value="ERN19205.1"/>
    <property type="molecule type" value="Genomic_DNA"/>
</dbReference>
<name>U5DAG7_AMBTC</name>
<dbReference type="InterPro" id="IPR048349">
    <property type="entry name" value="CCDC22_N"/>
</dbReference>